<dbReference type="Proteomes" id="UP000290289">
    <property type="component" value="Chromosome 10"/>
</dbReference>
<keyword evidence="3" id="KW-1185">Reference proteome</keyword>
<evidence type="ECO:0000313" key="2">
    <source>
        <dbReference type="EMBL" id="RXH87033.1"/>
    </source>
</evidence>
<accession>A0A498IZR3</accession>
<reference evidence="2 3" key="1">
    <citation type="submission" date="2018-10" db="EMBL/GenBank/DDBJ databases">
        <title>A high-quality apple genome assembly.</title>
        <authorList>
            <person name="Hu J."/>
        </authorList>
    </citation>
    <scope>NUCLEOTIDE SEQUENCE [LARGE SCALE GENOMIC DNA]</scope>
    <source>
        <strain evidence="3">cv. HFTH1</strain>
        <tissue evidence="2">Young leaf</tissue>
    </source>
</reference>
<proteinExistence type="predicted"/>
<organism evidence="2 3">
    <name type="scientific">Malus domestica</name>
    <name type="common">Apple</name>
    <name type="synonym">Pyrus malus</name>
    <dbReference type="NCBI Taxonomy" id="3750"/>
    <lineage>
        <taxon>Eukaryota</taxon>
        <taxon>Viridiplantae</taxon>
        <taxon>Streptophyta</taxon>
        <taxon>Embryophyta</taxon>
        <taxon>Tracheophyta</taxon>
        <taxon>Spermatophyta</taxon>
        <taxon>Magnoliopsida</taxon>
        <taxon>eudicotyledons</taxon>
        <taxon>Gunneridae</taxon>
        <taxon>Pentapetalae</taxon>
        <taxon>rosids</taxon>
        <taxon>fabids</taxon>
        <taxon>Rosales</taxon>
        <taxon>Rosaceae</taxon>
        <taxon>Amygdaloideae</taxon>
        <taxon>Maleae</taxon>
        <taxon>Malus</taxon>
    </lineage>
</organism>
<evidence type="ECO:0000313" key="3">
    <source>
        <dbReference type="Proteomes" id="UP000290289"/>
    </source>
</evidence>
<dbReference type="AlphaFoldDB" id="A0A498IZR3"/>
<protein>
    <submittedName>
        <fullName evidence="2">Uncharacterized protein</fullName>
    </submittedName>
</protein>
<evidence type="ECO:0000256" key="1">
    <source>
        <dbReference type="SAM" id="MobiDB-lite"/>
    </source>
</evidence>
<feature type="region of interest" description="Disordered" evidence="1">
    <location>
        <begin position="1"/>
        <end position="24"/>
    </location>
</feature>
<sequence>MIDVQQQQDDDDEEDDGEQNENEAHFDSLVDSQIIFGIQIPNEQVQDNQNITHNYAYQSVENEERNADITDMDATEIDRVINNVVNFQAEKVVQKEALGTSIEESIPLVQIQESITIVQEEAVKIVGPSTSIPPLPVQAKEQEGNATFVPQLSVLPEESTIKTRKQQIFYEWFLTPLTGEEK</sequence>
<comment type="caution">
    <text evidence="2">The sequence shown here is derived from an EMBL/GenBank/DDBJ whole genome shotgun (WGS) entry which is preliminary data.</text>
</comment>
<dbReference type="EMBL" id="RDQH01000336">
    <property type="protein sequence ID" value="RXH87033.1"/>
    <property type="molecule type" value="Genomic_DNA"/>
</dbReference>
<name>A0A498IZR3_MALDO</name>
<gene>
    <name evidence="2" type="ORF">DVH24_028533</name>
</gene>
<feature type="compositionally biased region" description="Acidic residues" evidence="1">
    <location>
        <begin position="8"/>
        <end position="21"/>
    </location>
</feature>